<dbReference type="RefSeq" id="WP_103263348.1">
    <property type="nucleotide sequence ID" value="NZ_PPEL01000134.1"/>
</dbReference>
<evidence type="ECO:0000259" key="2">
    <source>
        <dbReference type="Pfam" id="PF04909"/>
    </source>
</evidence>
<keyword evidence="3" id="KW-0378">Hydrolase</keyword>
<evidence type="ECO:0000313" key="4">
    <source>
        <dbReference type="Proteomes" id="UP000236488"/>
    </source>
</evidence>
<dbReference type="CDD" id="cd01292">
    <property type="entry name" value="metallo-dependent_hydrolases"/>
    <property type="match status" value="1"/>
</dbReference>
<dbReference type="GO" id="GO:0005737">
    <property type="term" value="C:cytoplasm"/>
    <property type="evidence" value="ECO:0007669"/>
    <property type="project" value="TreeGrafter"/>
</dbReference>
<keyword evidence="4" id="KW-1185">Reference proteome</keyword>
<dbReference type="Proteomes" id="UP000236488">
    <property type="component" value="Unassembled WGS sequence"/>
</dbReference>
<dbReference type="GO" id="GO:0016787">
    <property type="term" value="F:hydrolase activity"/>
    <property type="evidence" value="ECO:0007669"/>
    <property type="project" value="UniProtKB-KW"/>
</dbReference>
<organism evidence="3 4">
    <name type="scientific">Rubneribacter badeniensis</name>
    <dbReference type="NCBI Taxonomy" id="2070688"/>
    <lineage>
        <taxon>Bacteria</taxon>
        <taxon>Bacillati</taxon>
        <taxon>Actinomycetota</taxon>
        <taxon>Coriobacteriia</taxon>
        <taxon>Eggerthellales</taxon>
        <taxon>Eggerthellaceae</taxon>
        <taxon>Rubneribacter</taxon>
    </lineage>
</organism>
<dbReference type="InterPro" id="IPR032465">
    <property type="entry name" value="ACMSD"/>
</dbReference>
<sequence>MTIIDVHAHIYPEKIAERAVDAVGEFYLVDMYGKGTAAHLLESQKRAPISRFVVHSVATSAHAVTAINDFIAAQCREHAEFIGFMAMHQDFPDPEAEIERAVGLGLAGMKLHPDTQKVDMDDPRLMRIYEMIEGRLPLIVHTGDYRTDFSHPRRLKRILRAFPNLVVDAAHFGGWSIPEIGYDVLHEENVFIDVSSSMMCLGQRRTRELVRMWGADRVMFGSDFPMWDPAHEFDTFTSLGFTDDELEKMLGKNAERFVGAS</sequence>
<dbReference type="EMBL" id="PPEL01000134">
    <property type="protein sequence ID" value="PNV64240.1"/>
    <property type="molecule type" value="Genomic_DNA"/>
</dbReference>
<dbReference type="AlphaFoldDB" id="A0A2K2U232"/>
<dbReference type="PANTHER" id="PTHR21240:SF28">
    <property type="entry name" value="ISO-OROTATE DECARBOXYLASE (EUROFUNG)"/>
    <property type="match status" value="1"/>
</dbReference>
<dbReference type="SUPFAM" id="SSF51556">
    <property type="entry name" value="Metallo-dependent hydrolases"/>
    <property type="match status" value="1"/>
</dbReference>
<keyword evidence="1" id="KW-0456">Lyase</keyword>
<feature type="domain" description="Amidohydrolase-related" evidence="2">
    <location>
        <begin position="4"/>
        <end position="259"/>
    </location>
</feature>
<dbReference type="InterPro" id="IPR032466">
    <property type="entry name" value="Metal_Hydrolase"/>
</dbReference>
<dbReference type="InterPro" id="IPR006680">
    <property type="entry name" value="Amidohydro-rel"/>
</dbReference>
<gene>
    <name evidence="3" type="ORF">C2L80_13030</name>
</gene>
<protein>
    <submittedName>
        <fullName evidence="3">Amidohydrolase</fullName>
    </submittedName>
</protein>
<proteinExistence type="predicted"/>
<reference evidence="3 4" key="1">
    <citation type="journal article" date="2018" name="Int. J. Syst. Evol. Microbiol.">
        <title>Rubneribacter badeniensis gen. nov., sp. nov. and Enteroscipio rubneri gen. nov., sp. nov., new members of the Eggerthellaceae isolated from human faeces.</title>
        <authorList>
            <person name="Danylec N."/>
            <person name="Gobl A."/>
            <person name="Stoll D.A."/>
            <person name="Hetzer B."/>
            <person name="Kulling S.E."/>
            <person name="Huch M."/>
        </authorList>
    </citation>
    <scope>NUCLEOTIDE SEQUENCE [LARGE SCALE GENOMIC DNA]</scope>
    <source>
        <strain evidence="3 4">ResAG-85</strain>
    </source>
</reference>
<dbReference type="Gene3D" id="3.20.20.140">
    <property type="entry name" value="Metal-dependent hydrolases"/>
    <property type="match status" value="1"/>
</dbReference>
<dbReference type="GO" id="GO:0019748">
    <property type="term" value="P:secondary metabolic process"/>
    <property type="evidence" value="ECO:0007669"/>
    <property type="project" value="TreeGrafter"/>
</dbReference>
<dbReference type="GO" id="GO:0016831">
    <property type="term" value="F:carboxy-lyase activity"/>
    <property type="evidence" value="ECO:0007669"/>
    <property type="project" value="InterPro"/>
</dbReference>
<dbReference type="PANTHER" id="PTHR21240">
    <property type="entry name" value="2-AMINO-3-CARBOXYLMUCONATE-6-SEMIALDEHYDE DECARBOXYLASE"/>
    <property type="match status" value="1"/>
</dbReference>
<evidence type="ECO:0000313" key="3">
    <source>
        <dbReference type="EMBL" id="PNV64240.1"/>
    </source>
</evidence>
<accession>A0A2K2U232</accession>
<evidence type="ECO:0000256" key="1">
    <source>
        <dbReference type="ARBA" id="ARBA00023239"/>
    </source>
</evidence>
<comment type="caution">
    <text evidence="3">The sequence shown here is derived from an EMBL/GenBank/DDBJ whole genome shotgun (WGS) entry which is preliminary data.</text>
</comment>
<name>A0A2K2U232_9ACTN</name>
<dbReference type="Pfam" id="PF04909">
    <property type="entry name" value="Amidohydro_2"/>
    <property type="match status" value="1"/>
</dbReference>